<dbReference type="InterPro" id="IPR038765">
    <property type="entry name" value="Papain-like_cys_pep_sf"/>
</dbReference>
<keyword evidence="7" id="KW-1185">Reference proteome</keyword>
<dbReference type="InterPro" id="IPR000064">
    <property type="entry name" value="NLP_P60_dom"/>
</dbReference>
<dbReference type="GO" id="GO:0006508">
    <property type="term" value="P:proteolysis"/>
    <property type="evidence" value="ECO:0007669"/>
    <property type="project" value="UniProtKB-KW"/>
</dbReference>
<dbReference type="PANTHER" id="PTHR47053">
    <property type="entry name" value="MUREIN DD-ENDOPEPTIDASE MEPH-RELATED"/>
    <property type="match status" value="1"/>
</dbReference>
<evidence type="ECO:0000256" key="4">
    <source>
        <dbReference type="ARBA" id="ARBA00022807"/>
    </source>
</evidence>
<proteinExistence type="inferred from homology"/>
<dbReference type="SUPFAM" id="SSF54001">
    <property type="entry name" value="Cysteine proteinases"/>
    <property type="match status" value="1"/>
</dbReference>
<name>A0A1I4LR17_9FIRM</name>
<dbReference type="GO" id="GO:0008234">
    <property type="term" value="F:cysteine-type peptidase activity"/>
    <property type="evidence" value="ECO:0007669"/>
    <property type="project" value="UniProtKB-KW"/>
</dbReference>
<evidence type="ECO:0000313" key="7">
    <source>
        <dbReference type="Proteomes" id="UP000199520"/>
    </source>
</evidence>
<accession>A0A1I4LR17</accession>
<evidence type="ECO:0000256" key="1">
    <source>
        <dbReference type="ARBA" id="ARBA00007074"/>
    </source>
</evidence>
<organism evidence="6 7">
    <name type="scientific">Pelosinus propionicus DSM 13327</name>
    <dbReference type="NCBI Taxonomy" id="1123291"/>
    <lineage>
        <taxon>Bacteria</taxon>
        <taxon>Bacillati</taxon>
        <taxon>Bacillota</taxon>
        <taxon>Negativicutes</taxon>
        <taxon>Selenomonadales</taxon>
        <taxon>Sporomusaceae</taxon>
        <taxon>Pelosinus</taxon>
    </lineage>
</organism>
<keyword evidence="2" id="KW-0645">Protease</keyword>
<evidence type="ECO:0000259" key="5">
    <source>
        <dbReference type="PROSITE" id="PS51935"/>
    </source>
</evidence>
<dbReference type="Proteomes" id="UP000199520">
    <property type="component" value="Unassembled WGS sequence"/>
</dbReference>
<dbReference type="InterPro" id="IPR051202">
    <property type="entry name" value="Peptidase_C40"/>
</dbReference>
<sequence length="325" mass="37075">MQPDWLYFKTIAKESGKMEQSTRQMIFGAINVPLAIFWSNPDIQYRKISLSAATNPASWSQSLDVQQRLWLVNKVNTMAIYGEKVTILDGRKNWLQVAAMAQRTKDNKWGQAGWVPEDQISYNTTYLTEQSCLPQAVVMVPKTALFWDTTCWTQPINELSFQVRLPILLEGESIFKVRLPDGGTGHVSRLETKKVSELFFSRECIVAQARQFLGLRYLWGGTSCYGFDCSGYTFRLYQSQGISLYRNSRQQSQEGIPIEENSLLPGDLVFFASQGGKGNIHHVGMCVGNGIMIHAPQSRSEIQESRFDIGHYQEEYWGGRRYVYC</sequence>
<dbReference type="Gene3D" id="3.90.1720.10">
    <property type="entry name" value="endopeptidase domain like (from Nostoc punctiforme)"/>
    <property type="match status" value="1"/>
</dbReference>
<evidence type="ECO:0000256" key="3">
    <source>
        <dbReference type="ARBA" id="ARBA00022801"/>
    </source>
</evidence>
<dbReference type="Pfam" id="PF00877">
    <property type="entry name" value="NLPC_P60"/>
    <property type="match status" value="1"/>
</dbReference>
<dbReference type="STRING" id="1123291.SAMN04490355_102643"/>
<comment type="similarity">
    <text evidence="1">Belongs to the peptidase C40 family.</text>
</comment>
<dbReference type="EMBL" id="FOTS01000026">
    <property type="protein sequence ID" value="SFL93341.1"/>
    <property type="molecule type" value="Genomic_DNA"/>
</dbReference>
<keyword evidence="4" id="KW-0788">Thiol protease</keyword>
<reference evidence="7" key="1">
    <citation type="submission" date="2016-10" db="EMBL/GenBank/DDBJ databases">
        <authorList>
            <person name="Varghese N."/>
            <person name="Submissions S."/>
        </authorList>
    </citation>
    <scope>NUCLEOTIDE SEQUENCE [LARGE SCALE GENOMIC DNA]</scope>
    <source>
        <strain evidence="7">DSM 13327</strain>
    </source>
</reference>
<evidence type="ECO:0000256" key="2">
    <source>
        <dbReference type="ARBA" id="ARBA00022670"/>
    </source>
</evidence>
<feature type="domain" description="NlpC/P60" evidence="5">
    <location>
        <begin position="199"/>
        <end position="323"/>
    </location>
</feature>
<dbReference type="AlphaFoldDB" id="A0A1I4LR17"/>
<dbReference type="RefSeq" id="WP_245754988.1">
    <property type="nucleotide sequence ID" value="NZ_FOTS01000026.1"/>
</dbReference>
<protein>
    <submittedName>
        <fullName evidence="6">NlpC/P60 family protein</fullName>
    </submittedName>
</protein>
<evidence type="ECO:0000313" key="6">
    <source>
        <dbReference type="EMBL" id="SFL93341.1"/>
    </source>
</evidence>
<dbReference type="Gene3D" id="2.30.30.40">
    <property type="entry name" value="SH3 Domains"/>
    <property type="match status" value="1"/>
</dbReference>
<keyword evidence="3" id="KW-0378">Hydrolase</keyword>
<dbReference type="PANTHER" id="PTHR47053:SF3">
    <property type="entry name" value="GAMMA-D-GLUTAMYL-L-LYSINE DIPEPTIDYL-PEPTIDASE"/>
    <property type="match status" value="1"/>
</dbReference>
<gene>
    <name evidence="6" type="ORF">SAMN04490355_102643</name>
</gene>
<dbReference type="PROSITE" id="PS51935">
    <property type="entry name" value="NLPC_P60"/>
    <property type="match status" value="1"/>
</dbReference>